<dbReference type="InterPro" id="IPR014757">
    <property type="entry name" value="Tscrpt_reg_IclR_C"/>
</dbReference>
<dbReference type="PROSITE" id="PS51077">
    <property type="entry name" value="HTH_ICLR"/>
    <property type="match status" value="1"/>
</dbReference>
<dbReference type="PANTHER" id="PTHR30136:SF35">
    <property type="entry name" value="HTH-TYPE TRANSCRIPTIONAL REGULATOR RV1719"/>
    <property type="match status" value="1"/>
</dbReference>
<dbReference type="GO" id="GO:0003700">
    <property type="term" value="F:DNA-binding transcription factor activity"/>
    <property type="evidence" value="ECO:0007669"/>
    <property type="project" value="TreeGrafter"/>
</dbReference>
<dbReference type="EMBL" id="JADOGI010000025">
    <property type="protein sequence ID" value="MBF8186288.1"/>
    <property type="molecule type" value="Genomic_DNA"/>
</dbReference>
<dbReference type="InterPro" id="IPR005471">
    <property type="entry name" value="Tscrpt_reg_IclR_N"/>
</dbReference>
<dbReference type="SUPFAM" id="SSF46785">
    <property type="entry name" value="Winged helix' DNA-binding domain"/>
    <property type="match status" value="1"/>
</dbReference>
<sequence length="267" mass="29059">MQKKYIQPPPYPIASVDNALRILQILRDQGSVRLTDIATDLGVAVSTAHRLMAMLVYRGFAVQEDSKRYAPSPVLGVGAVSSSWHREVRQVLQPALEALCALFDETANLMVRIGAHVRFLYSVEATAILRVGDRAGSVLPARSTSGGKALLSYQSHDYLGRLYLENVGLAAEHRLSPAEFQELLHELATVRAQGFAVNREESESGVGAIGLVVLEPAGRPIAAFSLSSPISRFDRLCSPDALAHLFQAQQEMTEALREAGLDKPDSR</sequence>
<proteinExistence type="predicted"/>
<gene>
    <name evidence="6" type="ORF">ITP53_11120</name>
</gene>
<dbReference type="SMART" id="SM00346">
    <property type="entry name" value="HTH_ICLR"/>
    <property type="match status" value="1"/>
</dbReference>
<dbReference type="InterPro" id="IPR050707">
    <property type="entry name" value="HTH_MetabolicPath_Reg"/>
</dbReference>
<dbReference type="Pfam" id="PF09339">
    <property type="entry name" value="HTH_IclR"/>
    <property type="match status" value="1"/>
</dbReference>
<dbReference type="InterPro" id="IPR036388">
    <property type="entry name" value="WH-like_DNA-bd_sf"/>
</dbReference>
<dbReference type="RefSeq" id="WP_195895264.1">
    <property type="nucleotide sequence ID" value="NZ_JADOGI010000025.1"/>
</dbReference>
<keyword evidence="2" id="KW-0238">DNA-binding</keyword>
<evidence type="ECO:0000259" key="5">
    <source>
        <dbReference type="PROSITE" id="PS51078"/>
    </source>
</evidence>
<dbReference type="InterPro" id="IPR036390">
    <property type="entry name" value="WH_DNA-bd_sf"/>
</dbReference>
<comment type="caution">
    <text evidence="6">The sequence shown here is derived from an EMBL/GenBank/DDBJ whole genome shotgun (WGS) entry which is preliminary data.</text>
</comment>
<dbReference type="InterPro" id="IPR029016">
    <property type="entry name" value="GAF-like_dom_sf"/>
</dbReference>
<feature type="domain" description="IclR-ED" evidence="5">
    <location>
        <begin position="73"/>
        <end position="258"/>
    </location>
</feature>
<evidence type="ECO:0000256" key="3">
    <source>
        <dbReference type="ARBA" id="ARBA00023163"/>
    </source>
</evidence>
<feature type="domain" description="HTH iclR-type" evidence="4">
    <location>
        <begin position="13"/>
        <end position="73"/>
    </location>
</feature>
<keyword evidence="7" id="KW-1185">Reference proteome</keyword>
<dbReference type="Proteomes" id="UP000605361">
    <property type="component" value="Unassembled WGS sequence"/>
</dbReference>
<dbReference type="Pfam" id="PF01614">
    <property type="entry name" value="IclR_C"/>
    <property type="match status" value="1"/>
</dbReference>
<dbReference type="SUPFAM" id="SSF55781">
    <property type="entry name" value="GAF domain-like"/>
    <property type="match status" value="1"/>
</dbReference>
<dbReference type="AlphaFoldDB" id="A0A931A938"/>
<evidence type="ECO:0000256" key="2">
    <source>
        <dbReference type="ARBA" id="ARBA00023125"/>
    </source>
</evidence>
<protein>
    <submittedName>
        <fullName evidence="6">IclR family transcriptional regulator</fullName>
    </submittedName>
</protein>
<evidence type="ECO:0000313" key="7">
    <source>
        <dbReference type="Proteomes" id="UP000605361"/>
    </source>
</evidence>
<reference evidence="6" key="1">
    <citation type="submission" date="2020-11" db="EMBL/GenBank/DDBJ databases">
        <title>Whole-genome analyses of Nonomuraea sp. K274.</title>
        <authorList>
            <person name="Veyisoglu A."/>
        </authorList>
    </citation>
    <scope>NUCLEOTIDE SEQUENCE</scope>
    <source>
        <strain evidence="6">K274</strain>
    </source>
</reference>
<keyword evidence="1" id="KW-0805">Transcription regulation</keyword>
<organism evidence="6 7">
    <name type="scientific">Nonomuraea cypriaca</name>
    <dbReference type="NCBI Taxonomy" id="1187855"/>
    <lineage>
        <taxon>Bacteria</taxon>
        <taxon>Bacillati</taxon>
        <taxon>Actinomycetota</taxon>
        <taxon>Actinomycetes</taxon>
        <taxon>Streptosporangiales</taxon>
        <taxon>Streptosporangiaceae</taxon>
        <taxon>Nonomuraea</taxon>
    </lineage>
</organism>
<evidence type="ECO:0000313" key="6">
    <source>
        <dbReference type="EMBL" id="MBF8186288.1"/>
    </source>
</evidence>
<dbReference type="PROSITE" id="PS51078">
    <property type="entry name" value="ICLR_ED"/>
    <property type="match status" value="1"/>
</dbReference>
<name>A0A931A938_9ACTN</name>
<evidence type="ECO:0000256" key="1">
    <source>
        <dbReference type="ARBA" id="ARBA00023015"/>
    </source>
</evidence>
<dbReference type="Gene3D" id="1.10.10.10">
    <property type="entry name" value="Winged helix-like DNA-binding domain superfamily/Winged helix DNA-binding domain"/>
    <property type="match status" value="1"/>
</dbReference>
<evidence type="ECO:0000259" key="4">
    <source>
        <dbReference type="PROSITE" id="PS51077"/>
    </source>
</evidence>
<dbReference type="Gene3D" id="3.30.450.40">
    <property type="match status" value="1"/>
</dbReference>
<dbReference type="PANTHER" id="PTHR30136">
    <property type="entry name" value="HELIX-TURN-HELIX TRANSCRIPTIONAL REGULATOR, ICLR FAMILY"/>
    <property type="match status" value="1"/>
</dbReference>
<keyword evidence="3" id="KW-0804">Transcription</keyword>
<dbReference type="GO" id="GO:0045892">
    <property type="term" value="P:negative regulation of DNA-templated transcription"/>
    <property type="evidence" value="ECO:0007669"/>
    <property type="project" value="TreeGrafter"/>
</dbReference>
<accession>A0A931A938</accession>
<dbReference type="GO" id="GO:0003677">
    <property type="term" value="F:DNA binding"/>
    <property type="evidence" value="ECO:0007669"/>
    <property type="project" value="UniProtKB-KW"/>
</dbReference>